<accession>A0A370U066</accession>
<feature type="region of interest" description="Disordered" evidence="1">
    <location>
        <begin position="247"/>
        <end position="327"/>
    </location>
</feature>
<feature type="compositionally biased region" description="Polar residues" evidence="1">
    <location>
        <begin position="127"/>
        <end position="139"/>
    </location>
</feature>
<name>A0A370U066_9HELO</name>
<gene>
    <name evidence="2" type="ORF">BP5553_01133</name>
</gene>
<dbReference type="GeneID" id="43593982"/>
<feature type="compositionally biased region" description="Basic and acidic residues" evidence="1">
    <location>
        <begin position="291"/>
        <end position="327"/>
    </location>
</feature>
<dbReference type="AlphaFoldDB" id="A0A370U066"/>
<proteinExistence type="predicted"/>
<evidence type="ECO:0000256" key="1">
    <source>
        <dbReference type="SAM" id="MobiDB-lite"/>
    </source>
</evidence>
<feature type="region of interest" description="Disordered" evidence="1">
    <location>
        <begin position="83"/>
        <end position="142"/>
    </location>
</feature>
<feature type="compositionally biased region" description="Basic residues" evidence="1">
    <location>
        <begin position="281"/>
        <end position="290"/>
    </location>
</feature>
<reference evidence="2 3" key="1">
    <citation type="journal article" date="2018" name="IMA Fungus">
        <title>IMA Genome-F 9: Draft genome sequence of Annulohypoxylon stygium, Aspergillus mulundensis, Berkeleyomyces basicola (syn. Thielaviopsis basicola), Ceratocystis smalleyi, two Cercospora beticola strains, Coleophoma cylindrospora, Fusarium fracticaudum, Phialophora cf. hyalina, and Morchella septimelata.</title>
        <authorList>
            <person name="Wingfield B.D."/>
            <person name="Bills G.F."/>
            <person name="Dong Y."/>
            <person name="Huang W."/>
            <person name="Nel W.J."/>
            <person name="Swalarsk-Parry B.S."/>
            <person name="Vaghefi N."/>
            <person name="Wilken P.M."/>
            <person name="An Z."/>
            <person name="de Beer Z.W."/>
            <person name="De Vos L."/>
            <person name="Chen L."/>
            <person name="Duong T.A."/>
            <person name="Gao Y."/>
            <person name="Hammerbacher A."/>
            <person name="Kikkert J.R."/>
            <person name="Li Y."/>
            <person name="Li H."/>
            <person name="Li K."/>
            <person name="Li Q."/>
            <person name="Liu X."/>
            <person name="Ma X."/>
            <person name="Naidoo K."/>
            <person name="Pethybridge S.J."/>
            <person name="Sun J."/>
            <person name="Steenkamp E.T."/>
            <person name="van der Nest M.A."/>
            <person name="van Wyk S."/>
            <person name="Wingfield M.J."/>
            <person name="Xiong C."/>
            <person name="Yue Q."/>
            <person name="Zhang X."/>
        </authorList>
    </citation>
    <scope>NUCLEOTIDE SEQUENCE [LARGE SCALE GENOMIC DNA]</scope>
    <source>
        <strain evidence="2 3">BP 5553</strain>
    </source>
</reference>
<keyword evidence="3" id="KW-1185">Reference proteome</keyword>
<feature type="compositionally biased region" description="Acidic residues" evidence="1">
    <location>
        <begin position="263"/>
        <end position="275"/>
    </location>
</feature>
<dbReference type="Proteomes" id="UP000254866">
    <property type="component" value="Unassembled WGS sequence"/>
</dbReference>
<dbReference type="RefSeq" id="XP_031873810.1">
    <property type="nucleotide sequence ID" value="XM_032009756.1"/>
</dbReference>
<feature type="compositionally biased region" description="Basic and acidic residues" evidence="1">
    <location>
        <begin position="251"/>
        <end position="262"/>
    </location>
</feature>
<evidence type="ECO:0000313" key="2">
    <source>
        <dbReference type="EMBL" id="RDL41154.1"/>
    </source>
</evidence>
<feature type="compositionally biased region" description="Polar residues" evidence="1">
    <location>
        <begin position="107"/>
        <end position="118"/>
    </location>
</feature>
<dbReference type="EMBL" id="NPIC01000001">
    <property type="protein sequence ID" value="RDL41154.1"/>
    <property type="molecule type" value="Genomic_DNA"/>
</dbReference>
<comment type="caution">
    <text evidence="2">The sequence shown here is derived from an EMBL/GenBank/DDBJ whole genome shotgun (WGS) entry which is preliminary data.</text>
</comment>
<protein>
    <submittedName>
        <fullName evidence="2">Uncharacterized protein</fullName>
    </submittedName>
</protein>
<organism evidence="2 3">
    <name type="scientific">Venustampulla echinocandica</name>
    <dbReference type="NCBI Taxonomy" id="2656787"/>
    <lineage>
        <taxon>Eukaryota</taxon>
        <taxon>Fungi</taxon>
        <taxon>Dikarya</taxon>
        <taxon>Ascomycota</taxon>
        <taxon>Pezizomycotina</taxon>
        <taxon>Leotiomycetes</taxon>
        <taxon>Helotiales</taxon>
        <taxon>Pleuroascaceae</taxon>
        <taxon>Venustampulla</taxon>
    </lineage>
</organism>
<sequence>MSTSSGRTGAPCYWCGHHPNEHVKHKFSKCKKCRKIFEICQSTVHGYGPQTGGYRICKKPCFCGKEFYPEGYKDAVELRPHEHQQSHPLWRPRTPTEPDPMIDESLTESSFAAQSPSTPLRDGSGTGSTTHQRTSSGSTDELALSPLVGAFRGLHIETDQSASSAGKSSVGEWSGWYVKGNLLENWRYNTAYPDGIEYMHTQKETAQSQELEGGEVDELAGGTPSGSGHDWCPWYKKDGRWECYRSNPDFPDGREFTRRPMDGDGDGDGEREDIGEGSSKKAGKGAKSKGRGKDKGKGKGKEREKDKLDGKGQGRQEDKGKGKDKFK</sequence>
<feature type="region of interest" description="Disordered" evidence="1">
    <location>
        <begin position="204"/>
        <end position="231"/>
    </location>
</feature>
<evidence type="ECO:0000313" key="3">
    <source>
        <dbReference type="Proteomes" id="UP000254866"/>
    </source>
</evidence>